<dbReference type="GO" id="GO:0004386">
    <property type="term" value="F:helicase activity"/>
    <property type="evidence" value="ECO:0007669"/>
    <property type="project" value="UniProtKB-KW"/>
</dbReference>
<dbReference type="PANTHER" id="PTHR10887">
    <property type="entry name" value="DNA2/NAM7 HELICASE FAMILY"/>
    <property type="match status" value="1"/>
</dbReference>
<evidence type="ECO:0000259" key="6">
    <source>
        <dbReference type="Pfam" id="PF13086"/>
    </source>
</evidence>
<evidence type="ECO:0000259" key="7">
    <source>
        <dbReference type="Pfam" id="PF13087"/>
    </source>
</evidence>
<evidence type="ECO:0000313" key="9">
    <source>
        <dbReference type="Proteomes" id="UP000324897"/>
    </source>
</evidence>
<dbReference type="GO" id="GO:0005694">
    <property type="term" value="C:chromosome"/>
    <property type="evidence" value="ECO:0007669"/>
    <property type="project" value="UniProtKB-ARBA"/>
</dbReference>
<proteinExistence type="predicted"/>
<dbReference type="Gramene" id="TVU16031">
    <property type="protein sequence ID" value="TVU16031"/>
    <property type="gene ID" value="EJB05_39578"/>
</dbReference>
<dbReference type="Pfam" id="PF13086">
    <property type="entry name" value="AAA_11"/>
    <property type="match status" value="1"/>
</dbReference>
<dbReference type="InterPro" id="IPR027417">
    <property type="entry name" value="P-loop_NTPase"/>
</dbReference>
<evidence type="ECO:0000256" key="5">
    <source>
        <dbReference type="SAM" id="MobiDB-lite"/>
    </source>
</evidence>
<feature type="domain" description="DNA2/NAM7 helicase helicase" evidence="6">
    <location>
        <begin position="329"/>
        <end position="684"/>
    </location>
</feature>
<dbReference type="GO" id="GO:0005524">
    <property type="term" value="F:ATP binding"/>
    <property type="evidence" value="ECO:0007669"/>
    <property type="project" value="UniProtKB-KW"/>
</dbReference>
<reference evidence="8 9" key="1">
    <citation type="journal article" date="2019" name="Sci. Rep.">
        <title>A high-quality genome of Eragrostis curvula grass provides insights into Poaceae evolution and supports new strategies to enhance forage quality.</title>
        <authorList>
            <person name="Carballo J."/>
            <person name="Santos B.A.C.M."/>
            <person name="Zappacosta D."/>
            <person name="Garbus I."/>
            <person name="Selva J.P."/>
            <person name="Gallo C.A."/>
            <person name="Diaz A."/>
            <person name="Albertini E."/>
            <person name="Caccamo M."/>
            <person name="Echenique V."/>
        </authorList>
    </citation>
    <scope>NUCLEOTIDE SEQUENCE [LARGE SCALE GENOMIC DNA]</scope>
    <source>
        <strain evidence="9">cv. Victoria</strain>
        <tissue evidence="8">Leaf</tissue>
    </source>
</reference>
<dbReference type="InterPro" id="IPR045055">
    <property type="entry name" value="DNA2/NAM7-like"/>
</dbReference>
<feature type="compositionally biased region" description="Pro residues" evidence="5">
    <location>
        <begin position="1"/>
        <end position="10"/>
    </location>
</feature>
<dbReference type="GO" id="GO:0016787">
    <property type="term" value="F:hydrolase activity"/>
    <property type="evidence" value="ECO:0007669"/>
    <property type="project" value="UniProtKB-KW"/>
</dbReference>
<sequence length="959" mass="107924">MLPFASPWPPTSATVLRGKRNSSSEPITAPPVIANETKRYQKASCCHLHRPGLLLLARRLARPGARVARIERVDNWSKMSDDDIDKLTGQKRQREADGLFTEVAWYWARVAKNDSKFALSYLEKQVFSWSLEDIFNRNLFMHKGSFAFDCAVIAQKYYLVKRIPDTFVSFGNYLDSFAWPLIEEVHADIFSSLDGYAHASFAEVIRVGMLDVKKSIYGFEVEAVKDGKSRKTYEPSEQDIIVMSSQKPTNMSDLTQNKASFVLENDDNLFKLHNKWSTGPVTEVWQFKPTRACWSYARRAIEYDRSSCSSTSQPFDHSLVDGLGLDKLNLNDSQLNAIADCVSVMGNNYSSIKLLWGPPGTGKTKTISSILWALLVKDQKTLACAPTNTAVLEIATRIVKLISEYSDGSVFLNDIVLFGNKKKMKIDDDNDLSKVYLDSRAERLLPCFEPCTGWGRCLFSLIYLLENPVTKYQSNNKGETFKDYFKDYYNELSEKLCGYISVLYQDLPRNPQKEQSFQCMLEVLELVKILHDIINAYSGDDIWSNELLESKIEDDVDPELWPSHLASIQVTSCNKSKFGSARSLCVQELKYLSMNLKLPICLDARSVQLYLLPRTRCIICTVSCSYKLYDAPTESYPTGIRLLIIDEAAQLKECETLIPLQLPCIRYAVFIGDEYQLPALVKSKISDSANFGRSVFERLSSLGYSKHLLNTQYRMHPEISKFPVATFYDGKISDGSNVTNLSHGKNFLTGKLFGPYSFINVDGGHEITEKHGRSLKNTVEVAAVVLIVQRLFKETVSTGSKLSVGIMSPYNAQVRAIQEKVGKSYNTYDGFSVKVKSVDGFQGSEEDIIIISTVRSNGDGSVGFLANLQRTNVALTRAKHCLWIVGNGITLSISNSVWQKIVKDAQDRGCFFDFTADKYLSDAVVAAMVELDGADDSSKVEPQRTRRPRFQKASLKDRP</sequence>
<feature type="region of interest" description="Disordered" evidence="5">
    <location>
        <begin position="934"/>
        <end position="959"/>
    </location>
</feature>
<accession>A0A5J9TZ95</accession>
<evidence type="ECO:0000256" key="1">
    <source>
        <dbReference type="ARBA" id="ARBA00022741"/>
    </source>
</evidence>
<dbReference type="Gene3D" id="3.40.50.300">
    <property type="entry name" value="P-loop containing nucleotide triphosphate hydrolases"/>
    <property type="match status" value="2"/>
</dbReference>
<dbReference type="InterPro" id="IPR047187">
    <property type="entry name" value="SF1_C_Upf1"/>
</dbReference>
<dbReference type="SUPFAM" id="SSF52540">
    <property type="entry name" value="P-loop containing nucleoside triphosphate hydrolases"/>
    <property type="match status" value="1"/>
</dbReference>
<evidence type="ECO:0008006" key="10">
    <source>
        <dbReference type="Google" id="ProtNLM"/>
    </source>
</evidence>
<dbReference type="OrthoDB" id="6513042at2759"/>
<evidence type="ECO:0000256" key="4">
    <source>
        <dbReference type="ARBA" id="ARBA00022840"/>
    </source>
</evidence>
<keyword evidence="3" id="KW-0347">Helicase</keyword>
<dbReference type="AlphaFoldDB" id="A0A5J9TZ95"/>
<name>A0A5J9TZ95_9POAL</name>
<feature type="non-terminal residue" evidence="8">
    <location>
        <position position="1"/>
    </location>
</feature>
<keyword evidence="9" id="KW-1185">Reference proteome</keyword>
<evidence type="ECO:0000256" key="3">
    <source>
        <dbReference type="ARBA" id="ARBA00022806"/>
    </source>
</evidence>
<feature type="region of interest" description="Disordered" evidence="5">
    <location>
        <begin position="1"/>
        <end position="29"/>
    </location>
</feature>
<organism evidence="8 9">
    <name type="scientific">Eragrostis curvula</name>
    <name type="common">weeping love grass</name>
    <dbReference type="NCBI Taxonomy" id="38414"/>
    <lineage>
        <taxon>Eukaryota</taxon>
        <taxon>Viridiplantae</taxon>
        <taxon>Streptophyta</taxon>
        <taxon>Embryophyta</taxon>
        <taxon>Tracheophyta</taxon>
        <taxon>Spermatophyta</taxon>
        <taxon>Magnoliopsida</taxon>
        <taxon>Liliopsida</taxon>
        <taxon>Poales</taxon>
        <taxon>Poaceae</taxon>
        <taxon>PACMAD clade</taxon>
        <taxon>Chloridoideae</taxon>
        <taxon>Eragrostideae</taxon>
        <taxon>Eragrostidinae</taxon>
        <taxon>Eragrostis</taxon>
    </lineage>
</organism>
<protein>
    <recommendedName>
        <fullName evidence="10">Helicase ATP-binding domain-containing protein</fullName>
    </recommendedName>
</protein>
<dbReference type="Proteomes" id="UP000324897">
    <property type="component" value="Unassembled WGS sequence"/>
</dbReference>
<dbReference type="EMBL" id="RWGY01000031">
    <property type="protein sequence ID" value="TVU16031.1"/>
    <property type="molecule type" value="Genomic_DNA"/>
</dbReference>
<feature type="domain" description="DNA2/NAM7 helicase-like C-terminal" evidence="7">
    <location>
        <begin position="692"/>
        <end position="887"/>
    </location>
</feature>
<dbReference type="FunFam" id="3.40.50.300:FF:000326">
    <property type="entry name" value="P-loop containing nucleoside triphosphate hydrolase"/>
    <property type="match status" value="1"/>
</dbReference>
<dbReference type="InterPro" id="IPR041679">
    <property type="entry name" value="DNA2/NAM7-like_C"/>
</dbReference>
<dbReference type="InterPro" id="IPR041677">
    <property type="entry name" value="DNA2/NAM7_AAA_11"/>
</dbReference>
<evidence type="ECO:0000313" key="8">
    <source>
        <dbReference type="EMBL" id="TVU16031.1"/>
    </source>
</evidence>
<dbReference type="Pfam" id="PF13087">
    <property type="entry name" value="AAA_12"/>
    <property type="match status" value="1"/>
</dbReference>
<gene>
    <name evidence="8" type="ORF">EJB05_39578</name>
</gene>
<evidence type="ECO:0000256" key="2">
    <source>
        <dbReference type="ARBA" id="ARBA00022801"/>
    </source>
</evidence>
<dbReference type="CDD" id="cd18808">
    <property type="entry name" value="SF1_C_Upf1"/>
    <property type="match status" value="1"/>
</dbReference>
<keyword evidence="2" id="KW-0378">Hydrolase</keyword>
<keyword evidence="4" id="KW-0067">ATP-binding</keyword>
<dbReference type="PANTHER" id="PTHR10887:SF488">
    <property type="entry name" value="P-LOOP CONTAINING NUCLEOSIDE TRIPHOSPHATE HYDROLASE SUPERFAMILY PROTEIN"/>
    <property type="match status" value="1"/>
</dbReference>
<comment type="caution">
    <text evidence="8">The sequence shown here is derived from an EMBL/GenBank/DDBJ whole genome shotgun (WGS) entry which is preliminary data.</text>
</comment>
<keyword evidence="1" id="KW-0547">Nucleotide-binding</keyword>